<dbReference type="Pfam" id="PF01863">
    <property type="entry name" value="YgjP-like"/>
    <property type="match status" value="1"/>
</dbReference>
<dbReference type="InterPro" id="IPR053136">
    <property type="entry name" value="UTP_pyrophosphatase-like"/>
</dbReference>
<feature type="domain" description="YgjP-like metallopeptidase" evidence="1">
    <location>
        <begin position="36"/>
        <end position="243"/>
    </location>
</feature>
<protein>
    <submittedName>
        <fullName evidence="2">Metal-dependent hydrolase</fullName>
    </submittedName>
</protein>
<dbReference type="PANTHER" id="PTHR30399">
    <property type="entry name" value="UNCHARACTERIZED PROTEIN YGJP"/>
    <property type="match status" value="1"/>
</dbReference>
<reference evidence="2 3" key="1">
    <citation type="submission" date="2022-03" db="EMBL/GenBank/DDBJ databases">
        <title>Genomic Encyclopedia of Type Strains, Phase III (KMG-III): the genomes of soil and plant-associated and newly described type strains.</title>
        <authorList>
            <person name="Whitman W."/>
        </authorList>
    </citation>
    <scope>NUCLEOTIDE SEQUENCE [LARGE SCALE GENOMIC DNA]</scope>
    <source>
        <strain evidence="2 3">BSker1</strain>
    </source>
</reference>
<gene>
    <name evidence="2" type="ORF">J2T60_002442</name>
</gene>
<accession>A0ABT1GBJ8</accession>
<evidence type="ECO:0000313" key="2">
    <source>
        <dbReference type="EMBL" id="MCP1728442.1"/>
    </source>
</evidence>
<dbReference type="RefSeq" id="WP_253450594.1">
    <property type="nucleotide sequence ID" value="NZ_JALJYF010000002.1"/>
</dbReference>
<evidence type="ECO:0000259" key="1">
    <source>
        <dbReference type="Pfam" id="PF01863"/>
    </source>
</evidence>
<dbReference type="Gene3D" id="3.30.2010.10">
    <property type="entry name" value="Metalloproteases ('zincins'), catalytic domain"/>
    <property type="match status" value="1"/>
</dbReference>
<keyword evidence="2" id="KW-0378">Hydrolase</keyword>
<proteinExistence type="predicted"/>
<name>A0ABT1GBJ8_9GAMM</name>
<evidence type="ECO:0000313" key="3">
    <source>
        <dbReference type="Proteomes" id="UP001523550"/>
    </source>
</evidence>
<dbReference type="PANTHER" id="PTHR30399:SF1">
    <property type="entry name" value="UTP PYROPHOSPHATASE"/>
    <property type="match status" value="1"/>
</dbReference>
<dbReference type="GO" id="GO:0016787">
    <property type="term" value="F:hydrolase activity"/>
    <property type="evidence" value="ECO:0007669"/>
    <property type="project" value="UniProtKB-KW"/>
</dbReference>
<dbReference type="EMBL" id="JALJYF010000002">
    <property type="protein sequence ID" value="MCP1728442.1"/>
    <property type="molecule type" value="Genomic_DNA"/>
</dbReference>
<dbReference type="CDD" id="cd07344">
    <property type="entry name" value="M48_yhfN_like"/>
    <property type="match status" value="1"/>
</dbReference>
<keyword evidence="3" id="KW-1185">Reference proteome</keyword>
<organism evidence="2 3">
    <name type="scientific">Natronospira proteinivora</name>
    <dbReference type="NCBI Taxonomy" id="1807133"/>
    <lineage>
        <taxon>Bacteria</taxon>
        <taxon>Pseudomonadati</taxon>
        <taxon>Pseudomonadota</taxon>
        <taxon>Gammaproteobacteria</taxon>
        <taxon>Natronospirales</taxon>
        <taxon>Natronospiraceae</taxon>
        <taxon>Natronospira</taxon>
    </lineage>
</organism>
<dbReference type="InterPro" id="IPR002725">
    <property type="entry name" value="YgjP-like_metallopeptidase"/>
</dbReference>
<sequence>MTDIGTRQEPTHSVPYGEGELRFFWRRGDKRPNDGRRARIHVHPDGLVEVETPPDTSLVETKQALLKRARWVTRHLQEIQARRHDALAREYVSGETLFYLGRRHPLKLIQAEGATRVKLLRGQLRVSTPDTSRKAVKAALEQWYREHAKAVFARRLETIAERLPWVSEAPPWTIRAMKTQWGSCSRTGSILLNPHLVKTPIRCIDYVILHELCHLKEHNHSGRFYQLLDIAMPDWREIKDRLDGMSELYLSC</sequence>
<comment type="caution">
    <text evidence="2">The sequence shown here is derived from an EMBL/GenBank/DDBJ whole genome shotgun (WGS) entry which is preliminary data.</text>
</comment>
<dbReference type="Proteomes" id="UP001523550">
    <property type="component" value="Unassembled WGS sequence"/>
</dbReference>